<accession>A0A0E0UWW0</accession>
<dbReference type="PATRIC" id="fig|1030009.3.peg.1783"/>
<name>A0A0E0UWW0_LISMM</name>
<evidence type="ECO:0000313" key="2">
    <source>
        <dbReference type="Proteomes" id="UP000000486"/>
    </source>
</evidence>
<reference evidence="1 2" key="1">
    <citation type="journal article" date="2011" name="J. Bacteriol.">
        <title>Genome sequence of the nonpathogenic Listeria monocytogenes serovar 4a strain M7.</title>
        <authorList>
            <person name="Chen J."/>
            <person name="Xia Y."/>
            <person name="Cheng C."/>
            <person name="Fang C."/>
            <person name="Shan Y."/>
            <person name="Jin G."/>
            <person name="Fang W."/>
        </authorList>
    </citation>
    <scope>NUCLEOTIDE SEQUENCE [LARGE SCALE GENOMIC DNA]</scope>
    <source>
        <strain evidence="1 2">M7</strain>
    </source>
</reference>
<dbReference type="Pfam" id="PF02566">
    <property type="entry name" value="OsmC"/>
    <property type="match status" value="1"/>
</dbReference>
<dbReference type="Proteomes" id="UP000000486">
    <property type="component" value="Chromosome"/>
</dbReference>
<evidence type="ECO:0000313" key="1">
    <source>
        <dbReference type="EMBL" id="AEH92799.1"/>
    </source>
</evidence>
<dbReference type="HOGENOM" id="CLU_114057_2_0_9"/>
<gene>
    <name evidence="1" type="ordered locus">LMM7_1794</name>
</gene>
<dbReference type="InterPro" id="IPR015946">
    <property type="entry name" value="KH_dom-like_a/b"/>
</dbReference>
<dbReference type="SUPFAM" id="SSF82784">
    <property type="entry name" value="OsmC-like"/>
    <property type="match status" value="1"/>
</dbReference>
<dbReference type="AlphaFoldDB" id="A0A0E0UWW0"/>
<dbReference type="PANTHER" id="PTHR34352">
    <property type="entry name" value="PROTEIN YHFA"/>
    <property type="match status" value="1"/>
</dbReference>
<organism evidence="1 2">
    <name type="scientific">Listeria monocytogenes serotype 4a (strain M7)</name>
    <dbReference type="NCBI Taxonomy" id="1030009"/>
    <lineage>
        <taxon>Bacteria</taxon>
        <taxon>Bacillati</taxon>
        <taxon>Bacillota</taxon>
        <taxon>Bacilli</taxon>
        <taxon>Bacillales</taxon>
        <taxon>Listeriaceae</taxon>
        <taxon>Listeria</taxon>
    </lineage>
</organism>
<dbReference type="InterPro" id="IPR003718">
    <property type="entry name" value="OsmC/Ohr_fam"/>
</dbReference>
<dbReference type="EMBL" id="CP002816">
    <property type="protein sequence ID" value="AEH92799.1"/>
    <property type="molecule type" value="Genomic_DNA"/>
</dbReference>
<protein>
    <recommendedName>
        <fullName evidence="3">OsmC family peroxiredoxin</fullName>
    </recommendedName>
</protein>
<proteinExistence type="predicted"/>
<evidence type="ECO:0008006" key="3">
    <source>
        <dbReference type="Google" id="ProtNLM"/>
    </source>
</evidence>
<dbReference type="PANTHER" id="PTHR34352:SF1">
    <property type="entry name" value="PROTEIN YHFA"/>
    <property type="match status" value="1"/>
</dbReference>
<dbReference type="InterPro" id="IPR036102">
    <property type="entry name" value="OsmC/Ohrsf"/>
</dbReference>
<dbReference type="Gene3D" id="3.30.300.20">
    <property type="match status" value="1"/>
</dbReference>
<sequence>MMTKPLKLVYTENGFDTGSFLIDDKLTDYSPADLMLMSITSCSAIVFRNILKKKRVNFTDLWIDATMERIPEEENRISAIHLHFKITGADLDPKALEKALKLTPKYCSMVRSVEKSILVDESLEIMP</sequence>
<dbReference type="KEGG" id="lmq:LMM7_1794"/>